<keyword evidence="4 7" id="KW-0547">Nucleotide-binding</keyword>
<organism evidence="11 12">
    <name type="scientific">Microbacterium bandirmense</name>
    <dbReference type="NCBI Taxonomy" id="3122050"/>
    <lineage>
        <taxon>Bacteria</taxon>
        <taxon>Bacillati</taxon>
        <taxon>Actinomycetota</taxon>
        <taxon>Actinomycetes</taxon>
        <taxon>Micrococcales</taxon>
        <taxon>Microbacteriaceae</taxon>
        <taxon>Microbacterium</taxon>
    </lineage>
</organism>
<evidence type="ECO:0000256" key="6">
    <source>
        <dbReference type="ARBA" id="ARBA00022840"/>
    </source>
</evidence>
<keyword evidence="9" id="KW-0812">Transmembrane</keyword>
<evidence type="ECO:0000313" key="12">
    <source>
        <dbReference type="Proteomes" id="UP001371224"/>
    </source>
</evidence>
<feature type="region of interest" description="Disordered" evidence="8">
    <location>
        <begin position="283"/>
        <end position="402"/>
    </location>
</feature>
<keyword evidence="2" id="KW-0723">Serine/threonine-protein kinase</keyword>
<dbReference type="PANTHER" id="PTHR43289:SF6">
    <property type="entry name" value="SERINE_THREONINE-PROTEIN KINASE NEKL-3"/>
    <property type="match status" value="1"/>
</dbReference>
<dbReference type="InterPro" id="IPR011009">
    <property type="entry name" value="Kinase-like_dom_sf"/>
</dbReference>
<dbReference type="EC" id="2.7.11.1" evidence="1"/>
<dbReference type="CDD" id="cd14014">
    <property type="entry name" value="STKc_PknB_like"/>
    <property type="match status" value="1"/>
</dbReference>
<keyword evidence="3 11" id="KW-0808">Transferase</keyword>
<dbReference type="PROSITE" id="PS50011">
    <property type="entry name" value="PROTEIN_KINASE_DOM"/>
    <property type="match status" value="1"/>
</dbReference>
<protein>
    <recommendedName>
        <fullName evidence="1">non-specific serine/threonine protein kinase</fullName>
        <ecNumber evidence="1">2.7.11.1</ecNumber>
    </recommendedName>
</protein>
<evidence type="ECO:0000256" key="5">
    <source>
        <dbReference type="ARBA" id="ARBA00022777"/>
    </source>
</evidence>
<feature type="transmembrane region" description="Helical" evidence="9">
    <location>
        <begin position="408"/>
        <end position="429"/>
    </location>
</feature>
<keyword evidence="12" id="KW-1185">Reference proteome</keyword>
<evidence type="ECO:0000256" key="4">
    <source>
        <dbReference type="ARBA" id="ARBA00022741"/>
    </source>
</evidence>
<reference evidence="11 12" key="1">
    <citation type="submission" date="2024-02" db="EMBL/GenBank/DDBJ databases">
        <authorList>
            <person name="Saticioglu I.B."/>
        </authorList>
    </citation>
    <scope>NUCLEOTIDE SEQUENCE [LARGE SCALE GENOMIC DNA]</scope>
    <source>
        <strain evidence="11 12">Mu-80</strain>
    </source>
</reference>
<dbReference type="SMART" id="SM00220">
    <property type="entry name" value="S_TKc"/>
    <property type="match status" value="1"/>
</dbReference>
<keyword evidence="5 11" id="KW-0418">Kinase</keyword>
<evidence type="ECO:0000256" key="7">
    <source>
        <dbReference type="PROSITE-ProRule" id="PRU10141"/>
    </source>
</evidence>
<name>A0ABU8LFW6_9MICO</name>
<gene>
    <name evidence="11" type="ORF">WDU99_14565</name>
</gene>
<evidence type="ECO:0000256" key="9">
    <source>
        <dbReference type="SAM" id="Phobius"/>
    </source>
</evidence>
<evidence type="ECO:0000259" key="10">
    <source>
        <dbReference type="PROSITE" id="PS50011"/>
    </source>
</evidence>
<accession>A0ABU8LFW6</accession>
<comment type="caution">
    <text evidence="11">The sequence shown here is derived from an EMBL/GenBank/DDBJ whole genome shotgun (WGS) entry which is preliminary data.</text>
</comment>
<dbReference type="Proteomes" id="UP001371224">
    <property type="component" value="Unassembled WGS sequence"/>
</dbReference>
<dbReference type="InterPro" id="IPR008271">
    <property type="entry name" value="Ser/Thr_kinase_AS"/>
</dbReference>
<evidence type="ECO:0000256" key="3">
    <source>
        <dbReference type="ARBA" id="ARBA00022679"/>
    </source>
</evidence>
<dbReference type="PANTHER" id="PTHR43289">
    <property type="entry name" value="MITOGEN-ACTIVATED PROTEIN KINASE KINASE KINASE 20-RELATED"/>
    <property type="match status" value="1"/>
</dbReference>
<evidence type="ECO:0000256" key="1">
    <source>
        <dbReference type="ARBA" id="ARBA00012513"/>
    </source>
</evidence>
<feature type="binding site" evidence="7">
    <location>
        <position position="43"/>
    </location>
    <ligand>
        <name>ATP</name>
        <dbReference type="ChEBI" id="CHEBI:30616"/>
    </ligand>
</feature>
<dbReference type="SUPFAM" id="SSF56112">
    <property type="entry name" value="Protein kinase-like (PK-like)"/>
    <property type="match status" value="1"/>
</dbReference>
<dbReference type="EMBL" id="JBBDGM010000014">
    <property type="protein sequence ID" value="MEJ1089537.1"/>
    <property type="molecule type" value="Genomic_DNA"/>
</dbReference>
<dbReference type="Pfam" id="PF00069">
    <property type="entry name" value="Pkinase"/>
    <property type="match status" value="1"/>
</dbReference>
<dbReference type="RefSeq" id="WP_337333183.1">
    <property type="nucleotide sequence ID" value="NZ_JBBDGM010000014.1"/>
</dbReference>
<dbReference type="Gene3D" id="1.10.510.10">
    <property type="entry name" value="Transferase(Phosphotransferase) domain 1"/>
    <property type="match status" value="1"/>
</dbReference>
<evidence type="ECO:0000256" key="2">
    <source>
        <dbReference type="ARBA" id="ARBA00022527"/>
    </source>
</evidence>
<keyword evidence="9" id="KW-0472">Membrane</keyword>
<keyword evidence="6 7" id="KW-0067">ATP-binding</keyword>
<proteinExistence type="predicted"/>
<dbReference type="PROSITE" id="PS00107">
    <property type="entry name" value="PROTEIN_KINASE_ATP"/>
    <property type="match status" value="1"/>
</dbReference>
<dbReference type="PROSITE" id="PS00108">
    <property type="entry name" value="PROTEIN_KINASE_ST"/>
    <property type="match status" value="1"/>
</dbReference>
<evidence type="ECO:0000313" key="11">
    <source>
        <dbReference type="EMBL" id="MEJ1089537.1"/>
    </source>
</evidence>
<keyword evidence="9" id="KW-1133">Transmembrane helix</keyword>
<dbReference type="InterPro" id="IPR017441">
    <property type="entry name" value="Protein_kinase_ATP_BS"/>
</dbReference>
<dbReference type="InterPro" id="IPR000719">
    <property type="entry name" value="Prot_kinase_dom"/>
</dbReference>
<sequence length="540" mass="57612">MSRPPSSPPQLPGFSYLQPLGAGGFADVFLYEQEMPRRRVAVKVLLADRITTGAAQEFTDEANVMAMLSTHPAIVTIYQAGVAGDGRPYLVMEYCPRPNLQARARKESFSVAEALRVGIQVAGAVETAHRAGVLHRDIKPANILVTEYNRPALTDFGIASTTGAVTESAGMSIPWSPPESFAEPPRSGPRTDVYALGATVYTLLAGRSPFERPGERNSSADLIERIERMAVPTLGRPDSPASLQTVLARAMAKNPDDRYPSAVAFARALQKVQIELAHSVTPIDIVDEHPSPEERGDDDDGLTRVREVTSIAPEGATRPSALTEPRRPEHTPGDMPRFDPAASSVQDRTQVRPKTVTPVAPVDDERTVLRPPAVVSPAQPAPAAPAAPVHSAPPAEHDGRATPRGRGWIGWVIGAAAAVVLLVGVFVFGDDITDALVPQAEPTASESALPQDPVAAIVPSVGDLTGTRDGETVSFSWSNPDEAEGDSYIWNQVTLDGPGQAHQTEQTEITLPGAHPERTCVEVVLKRADGRSSQSVRECV</sequence>
<dbReference type="GO" id="GO:0004674">
    <property type="term" value="F:protein serine/threonine kinase activity"/>
    <property type="evidence" value="ECO:0007669"/>
    <property type="project" value="UniProtKB-EC"/>
</dbReference>
<feature type="domain" description="Protein kinase" evidence="10">
    <location>
        <begin position="14"/>
        <end position="281"/>
    </location>
</feature>
<evidence type="ECO:0000256" key="8">
    <source>
        <dbReference type="SAM" id="MobiDB-lite"/>
    </source>
</evidence>